<dbReference type="VEuPathDB" id="CryptoDB:Vbra_10558"/>
<evidence type="ECO:0000313" key="2">
    <source>
        <dbReference type="EMBL" id="CEM38552.1"/>
    </source>
</evidence>
<dbReference type="Pfam" id="PF13483">
    <property type="entry name" value="Lactamase_B_3"/>
    <property type="match status" value="1"/>
</dbReference>
<organism evidence="2 3">
    <name type="scientific">Vitrella brassicaformis (strain CCMP3155)</name>
    <dbReference type="NCBI Taxonomy" id="1169540"/>
    <lineage>
        <taxon>Eukaryota</taxon>
        <taxon>Sar</taxon>
        <taxon>Alveolata</taxon>
        <taxon>Colpodellida</taxon>
        <taxon>Vitrellaceae</taxon>
        <taxon>Vitrella</taxon>
    </lineage>
</organism>
<dbReference type="EMBL" id="CDMY01000989">
    <property type="protein sequence ID" value="CEM38552.1"/>
    <property type="molecule type" value="Genomic_DNA"/>
</dbReference>
<evidence type="ECO:0000256" key="1">
    <source>
        <dbReference type="SAM" id="SignalP"/>
    </source>
</evidence>
<evidence type="ECO:0008006" key="4">
    <source>
        <dbReference type="Google" id="ProtNLM"/>
    </source>
</evidence>
<keyword evidence="3" id="KW-1185">Reference proteome</keyword>
<dbReference type="OMA" id="YYEPHGY"/>
<keyword evidence="1" id="KW-0732">Signal</keyword>
<dbReference type="InterPro" id="IPR036866">
    <property type="entry name" value="RibonucZ/Hydroxyglut_hydro"/>
</dbReference>
<feature type="chain" id="PRO_5005191103" description="Metallo-beta-lactamase domain-containing protein" evidence="1">
    <location>
        <begin position="18"/>
        <end position="369"/>
    </location>
</feature>
<name>A0A0G4H4H2_VITBC</name>
<dbReference type="SUPFAM" id="SSF56281">
    <property type="entry name" value="Metallo-hydrolase/oxidoreductase"/>
    <property type="match status" value="1"/>
</dbReference>
<dbReference type="Gene3D" id="3.60.15.10">
    <property type="entry name" value="Ribonuclease Z/Hydroxyacylglutathione hydrolase-like"/>
    <property type="match status" value="1"/>
</dbReference>
<feature type="signal peptide" evidence="1">
    <location>
        <begin position="1"/>
        <end position="17"/>
    </location>
</feature>
<proteinExistence type="predicted"/>
<accession>A0A0G4H4H2</accession>
<dbReference type="PANTHER" id="PTHR36142">
    <property type="entry name" value="METALLO-HYDROLASE/OXIDOREDUCTASE SUPERFAMILY PROTEIN"/>
    <property type="match status" value="1"/>
</dbReference>
<evidence type="ECO:0000313" key="3">
    <source>
        <dbReference type="Proteomes" id="UP000041254"/>
    </source>
</evidence>
<dbReference type="InParanoid" id="A0A0G4H4H2"/>
<protein>
    <recommendedName>
        <fullName evidence="4">Metallo-beta-lactamase domain-containing protein</fullName>
    </recommendedName>
</protein>
<dbReference type="STRING" id="1169540.A0A0G4H4H2"/>
<sequence>MEIFGLLAFVALDAADAFAFPSPAALAPSLRPLSLAAGPPFRSRLRRDGNARLSMGAAAPAASSVAGALSSTADGPYRLTWLEGNSWLWEVGGVRLLVDPVLEGALNFNIPSLYSGEKRSLPRTLDGVSSSLGVTDSLDAILITQGLEDHCHARTLNKLKSVLSSRPPRPSPLPIVTAPSALPTLESIFSDSTDLVSIVPLRPGESVPVYGDKGVRVDVTATSGALVGPPWQDRENGYLVTMPQGLKLYYEPHCDYIPELIKGVSADVVITPVTYQRIFGYAFVKGGQNAVSLIKQLGARVVAPMNNGELEAKGILTSLIKSEGGVEPFKALLAADHPNRYIVMDIQPGQPADIPIKELLQDRVAVETA</sequence>
<dbReference type="AlphaFoldDB" id="A0A0G4H4H2"/>
<reference evidence="2 3" key="1">
    <citation type="submission" date="2014-11" db="EMBL/GenBank/DDBJ databases">
        <authorList>
            <person name="Zhu J."/>
            <person name="Qi W."/>
            <person name="Song R."/>
        </authorList>
    </citation>
    <scope>NUCLEOTIDE SEQUENCE [LARGE SCALE GENOMIC DNA]</scope>
</reference>
<dbReference type="OrthoDB" id="332863at2759"/>
<dbReference type="Proteomes" id="UP000041254">
    <property type="component" value="Unassembled WGS sequence"/>
</dbReference>
<gene>
    <name evidence="2" type="ORF">Vbra_10558</name>
</gene>
<dbReference type="PANTHER" id="PTHR36142:SF2">
    <property type="entry name" value="METALLO-HYDROLASE_OXIDOREDUCTASE SUPERFAMILY PROTEIN"/>
    <property type="match status" value="1"/>
</dbReference>